<gene>
    <name evidence="1" type="ORF">SAMN05216490_1278</name>
</gene>
<dbReference type="EMBL" id="LT629740">
    <property type="protein sequence ID" value="SDS50745.1"/>
    <property type="molecule type" value="Genomic_DNA"/>
</dbReference>
<protein>
    <recommendedName>
        <fullName evidence="3">DUF4238 domain-containing protein</fullName>
    </recommendedName>
</protein>
<dbReference type="AlphaFoldDB" id="A0A1H1SS39"/>
<evidence type="ECO:0000313" key="2">
    <source>
        <dbReference type="Proteomes" id="UP000199679"/>
    </source>
</evidence>
<sequence>MSIPINHHYVSECLIRNFYNDTERKIYLYDKQQHRHFFNSGTKRIFSQPHDNTTIVDDKLSFHIETELNTHFEKDFPRHYRRLCKFAEGNYHLDIQPDVAYIAKMGMIGDMRNTHTKAGIDNALFETFEQIFSRATLELSEQWEAAKNDHIGFKMHTNSSYLEIAEQMFERMGKLEIMMNETTPFRRKSYAKWYNKYLQPVAHL</sequence>
<dbReference type="Proteomes" id="UP000199679">
    <property type="component" value="Chromosome I"/>
</dbReference>
<dbReference type="Pfam" id="PF14022">
    <property type="entry name" value="DUF4238"/>
    <property type="match status" value="1"/>
</dbReference>
<evidence type="ECO:0000313" key="1">
    <source>
        <dbReference type="EMBL" id="SDS50745.1"/>
    </source>
</evidence>
<dbReference type="RefSeq" id="WP_091370438.1">
    <property type="nucleotide sequence ID" value="NZ_LT629740.1"/>
</dbReference>
<organism evidence="1 2">
    <name type="scientific">Mucilaginibacter mallensis</name>
    <dbReference type="NCBI Taxonomy" id="652787"/>
    <lineage>
        <taxon>Bacteria</taxon>
        <taxon>Pseudomonadati</taxon>
        <taxon>Bacteroidota</taxon>
        <taxon>Sphingobacteriia</taxon>
        <taxon>Sphingobacteriales</taxon>
        <taxon>Sphingobacteriaceae</taxon>
        <taxon>Mucilaginibacter</taxon>
    </lineage>
</organism>
<dbReference type="OrthoDB" id="669645at2"/>
<keyword evidence="2" id="KW-1185">Reference proteome</keyword>
<evidence type="ECO:0008006" key="3">
    <source>
        <dbReference type="Google" id="ProtNLM"/>
    </source>
</evidence>
<accession>A0A1H1SS39</accession>
<reference evidence="1 2" key="1">
    <citation type="submission" date="2016-10" db="EMBL/GenBank/DDBJ databases">
        <authorList>
            <person name="de Groot N.N."/>
        </authorList>
    </citation>
    <scope>NUCLEOTIDE SEQUENCE [LARGE SCALE GENOMIC DNA]</scope>
    <source>
        <strain evidence="1 2">MP1X4</strain>
    </source>
</reference>
<proteinExistence type="predicted"/>
<dbReference type="InterPro" id="IPR025332">
    <property type="entry name" value="DUF4238"/>
</dbReference>
<name>A0A1H1SS39_MUCMA</name>